<dbReference type="Proteomes" id="UP001159363">
    <property type="component" value="Chromosome 8"/>
</dbReference>
<evidence type="ECO:0000313" key="2">
    <source>
        <dbReference type="EMBL" id="KAJ8874855.1"/>
    </source>
</evidence>
<keyword evidence="3" id="KW-1185">Reference proteome</keyword>
<comment type="caution">
    <text evidence="2">The sequence shown here is derived from an EMBL/GenBank/DDBJ whole genome shotgun (WGS) entry which is preliminary data.</text>
</comment>
<dbReference type="InterPro" id="IPR010994">
    <property type="entry name" value="RuvA_2-like"/>
</dbReference>
<dbReference type="PANTHER" id="PTHR45749">
    <property type="match status" value="1"/>
</dbReference>
<proteinExistence type="predicted"/>
<gene>
    <name evidence="2" type="ORF">PR048_022744</name>
</gene>
<feature type="region of interest" description="Disordered" evidence="1">
    <location>
        <begin position="132"/>
        <end position="151"/>
    </location>
</feature>
<sequence length="394" mass="43434">MYLALENPITVAAMAACMDSKSPNPLLSHMKTGKKDSDIQLTLVAQIPSVGPKKAADLLRSFGHIRNIAAQSKDSLARVVGKTTAVRVWDYFREGNAVFSHVGGSVNEKVHVVANCISHCLHLAACRSQETQCTTSDRDHSTPSTTTRQKGGYQTVDARARASPVGVCVLVAVMNANAVPNPPIFSVICDTTRGITGEEQPSVSFRWVDKYLCPHESFVGLYSVGANIEPLFFQVSRERLQLPISNLRGQPYDEATNVSGKSNGVQEKLTNHQSIALYVHCGAHCVNLVSLHDKTSLVHLYSCERGPVGNIEKFKPLCPTRWIYRGNQMNEIIEHYKEIPDTYEDLKSHDKRAGLLRVFDASSKVLGVVMAKDEILKLEVHNRSLQGTKNQLQD</sequence>
<dbReference type="Pfam" id="PF14520">
    <property type="entry name" value="HHH_5"/>
    <property type="match status" value="1"/>
</dbReference>
<evidence type="ECO:0000256" key="1">
    <source>
        <dbReference type="SAM" id="MobiDB-lite"/>
    </source>
</evidence>
<dbReference type="EMBL" id="JARBHB010000009">
    <property type="protein sequence ID" value="KAJ8874855.1"/>
    <property type="molecule type" value="Genomic_DNA"/>
</dbReference>
<reference evidence="2 3" key="1">
    <citation type="submission" date="2023-02" db="EMBL/GenBank/DDBJ databases">
        <title>LHISI_Scaffold_Assembly.</title>
        <authorList>
            <person name="Stuart O.P."/>
            <person name="Cleave R."/>
            <person name="Magrath M.J.L."/>
            <person name="Mikheyev A.S."/>
        </authorList>
    </citation>
    <scope>NUCLEOTIDE SEQUENCE [LARGE SCALE GENOMIC DNA]</scope>
    <source>
        <strain evidence="2">Daus_M_001</strain>
        <tissue evidence="2">Leg muscle</tissue>
    </source>
</reference>
<name>A0ABQ9GS30_9NEOP</name>
<dbReference type="PANTHER" id="PTHR45749:SF21">
    <property type="entry name" value="DUF4371 DOMAIN-CONTAINING PROTEIN"/>
    <property type="match status" value="1"/>
</dbReference>
<dbReference type="SUPFAM" id="SSF47781">
    <property type="entry name" value="RuvA domain 2-like"/>
    <property type="match status" value="1"/>
</dbReference>
<accession>A0ABQ9GS30</accession>
<organism evidence="2 3">
    <name type="scientific">Dryococelus australis</name>
    <dbReference type="NCBI Taxonomy" id="614101"/>
    <lineage>
        <taxon>Eukaryota</taxon>
        <taxon>Metazoa</taxon>
        <taxon>Ecdysozoa</taxon>
        <taxon>Arthropoda</taxon>
        <taxon>Hexapoda</taxon>
        <taxon>Insecta</taxon>
        <taxon>Pterygota</taxon>
        <taxon>Neoptera</taxon>
        <taxon>Polyneoptera</taxon>
        <taxon>Phasmatodea</taxon>
        <taxon>Verophasmatodea</taxon>
        <taxon>Anareolatae</taxon>
        <taxon>Phasmatidae</taxon>
        <taxon>Eurycanthinae</taxon>
        <taxon>Dryococelus</taxon>
    </lineage>
</organism>
<evidence type="ECO:0000313" key="3">
    <source>
        <dbReference type="Proteomes" id="UP001159363"/>
    </source>
</evidence>
<protein>
    <submittedName>
        <fullName evidence="2">Uncharacterized protein</fullName>
    </submittedName>
</protein>
<dbReference type="Gene3D" id="1.10.150.20">
    <property type="entry name" value="5' to 3' exonuclease, C-terminal subdomain"/>
    <property type="match status" value="1"/>
</dbReference>